<evidence type="ECO:0000313" key="1">
    <source>
        <dbReference type="EMBL" id="GBN37355.1"/>
    </source>
</evidence>
<dbReference type="AlphaFoldDB" id="A0A4Y2ND81"/>
<gene>
    <name evidence="1" type="ORF">AVEN_99027_1</name>
</gene>
<dbReference type="Proteomes" id="UP000499080">
    <property type="component" value="Unassembled WGS sequence"/>
</dbReference>
<accession>A0A4Y2ND81</accession>
<organism evidence="1 2">
    <name type="scientific">Araneus ventricosus</name>
    <name type="common">Orbweaver spider</name>
    <name type="synonym">Epeira ventricosa</name>
    <dbReference type="NCBI Taxonomy" id="182803"/>
    <lineage>
        <taxon>Eukaryota</taxon>
        <taxon>Metazoa</taxon>
        <taxon>Ecdysozoa</taxon>
        <taxon>Arthropoda</taxon>
        <taxon>Chelicerata</taxon>
        <taxon>Arachnida</taxon>
        <taxon>Araneae</taxon>
        <taxon>Araneomorphae</taxon>
        <taxon>Entelegynae</taxon>
        <taxon>Araneoidea</taxon>
        <taxon>Araneidae</taxon>
        <taxon>Araneus</taxon>
    </lineage>
</organism>
<protein>
    <submittedName>
        <fullName evidence="1">Uncharacterized protein</fullName>
    </submittedName>
</protein>
<dbReference type="EMBL" id="BGPR01009002">
    <property type="protein sequence ID" value="GBN37355.1"/>
    <property type="molecule type" value="Genomic_DNA"/>
</dbReference>
<name>A0A4Y2ND81_ARAVE</name>
<comment type="caution">
    <text evidence="1">The sequence shown here is derived from an EMBL/GenBank/DDBJ whole genome shotgun (WGS) entry which is preliminary data.</text>
</comment>
<keyword evidence="2" id="KW-1185">Reference proteome</keyword>
<sequence>MRLSRFEKLALRKSQPMRRLENLHGPYQTLVLGRKGKSRCEIGADATFMSCNHIIMTSQLMFPPSSIIVVLFQVPMVDASCLRNTTTIKSSYKP</sequence>
<reference evidence="1 2" key="1">
    <citation type="journal article" date="2019" name="Sci. Rep.">
        <title>Orb-weaving spider Araneus ventricosus genome elucidates the spidroin gene catalogue.</title>
        <authorList>
            <person name="Kono N."/>
            <person name="Nakamura H."/>
            <person name="Ohtoshi R."/>
            <person name="Moran D.A.P."/>
            <person name="Shinohara A."/>
            <person name="Yoshida Y."/>
            <person name="Fujiwara M."/>
            <person name="Mori M."/>
            <person name="Tomita M."/>
            <person name="Arakawa K."/>
        </authorList>
    </citation>
    <scope>NUCLEOTIDE SEQUENCE [LARGE SCALE GENOMIC DNA]</scope>
</reference>
<evidence type="ECO:0000313" key="2">
    <source>
        <dbReference type="Proteomes" id="UP000499080"/>
    </source>
</evidence>
<proteinExistence type="predicted"/>